<evidence type="ECO:0000256" key="1">
    <source>
        <dbReference type="ARBA" id="ARBA00023242"/>
    </source>
</evidence>
<dbReference type="Gene3D" id="4.10.240.10">
    <property type="entry name" value="Zn(2)-C6 fungal-type DNA-binding domain"/>
    <property type="match status" value="1"/>
</dbReference>
<evidence type="ECO:0000256" key="2">
    <source>
        <dbReference type="SAM" id="MobiDB-lite"/>
    </source>
</evidence>
<dbReference type="InterPro" id="IPR036864">
    <property type="entry name" value="Zn2-C6_fun-type_DNA-bd_sf"/>
</dbReference>
<gene>
    <name evidence="4" type="ORF">QBC34DRAFT_339528</name>
</gene>
<dbReference type="GO" id="GO:0008270">
    <property type="term" value="F:zinc ion binding"/>
    <property type="evidence" value="ECO:0007669"/>
    <property type="project" value="InterPro"/>
</dbReference>
<organism evidence="4 5">
    <name type="scientific">Podospora aff. communis PSN243</name>
    <dbReference type="NCBI Taxonomy" id="3040156"/>
    <lineage>
        <taxon>Eukaryota</taxon>
        <taxon>Fungi</taxon>
        <taxon>Dikarya</taxon>
        <taxon>Ascomycota</taxon>
        <taxon>Pezizomycotina</taxon>
        <taxon>Sordariomycetes</taxon>
        <taxon>Sordariomycetidae</taxon>
        <taxon>Sordariales</taxon>
        <taxon>Podosporaceae</taxon>
        <taxon>Podospora</taxon>
    </lineage>
</organism>
<dbReference type="AlphaFoldDB" id="A0AAV9FWE2"/>
<dbReference type="PROSITE" id="PS00463">
    <property type="entry name" value="ZN2_CY6_FUNGAL_1"/>
    <property type="match status" value="1"/>
</dbReference>
<dbReference type="InterPro" id="IPR052400">
    <property type="entry name" value="Zn2-C6_fungal_TF"/>
</dbReference>
<dbReference type="SMART" id="SM00066">
    <property type="entry name" value="GAL4"/>
    <property type="match status" value="1"/>
</dbReference>
<dbReference type="GO" id="GO:0000981">
    <property type="term" value="F:DNA-binding transcription factor activity, RNA polymerase II-specific"/>
    <property type="evidence" value="ECO:0007669"/>
    <property type="project" value="InterPro"/>
</dbReference>
<dbReference type="InterPro" id="IPR001138">
    <property type="entry name" value="Zn2Cys6_DnaBD"/>
</dbReference>
<sequence length="454" mass="50264">MAEHASPQGGTNQDTPRIGPGISGSVPIPQYPRRTHKKSRTGCATCKARKVKCDERHPACLNCITHGVKCPFLTPREPTSRSIPVQTKQRHAKAVKDKSPAYPTPTSPTPSASLPPPTPSNPTEHEHDDLPLLELELLHNFATQTYSTLTANPSISNFWRVTVVEIGLRCDYIMRSVLAISALHLAYHRPDRRDFYTAQGILLHQRAARSAVRFIRSAETNLDDAVNLFLFSMLTIFFALASPRHSLEDGSFFIPSPNLPDWTFLIHGAKSFSRIVGSQGRSTTLAPFLEYGHTRYHAARGTPRPSTSLSGVAALKDRILAVEPAPPQEALDVYAHALDELELALVARESEGMPRDALDAMLWLWEVSDSLVPLLKSGGDEGGSPTGPAQEAVAIFAHFSILLRHHESHWWLQGWAEHLISRAWDILDEGHRSWIEWPMSEIGWVPPGVGREST</sequence>
<dbReference type="Pfam" id="PF11951">
    <property type="entry name" value="Fungal_trans_2"/>
    <property type="match status" value="1"/>
</dbReference>
<proteinExistence type="predicted"/>
<reference evidence="4" key="2">
    <citation type="submission" date="2023-05" db="EMBL/GenBank/DDBJ databases">
        <authorList>
            <consortium name="Lawrence Berkeley National Laboratory"/>
            <person name="Steindorff A."/>
            <person name="Hensen N."/>
            <person name="Bonometti L."/>
            <person name="Westerberg I."/>
            <person name="Brannstrom I.O."/>
            <person name="Guillou S."/>
            <person name="Cros-Aarteil S."/>
            <person name="Calhoun S."/>
            <person name="Haridas S."/>
            <person name="Kuo A."/>
            <person name="Mondo S."/>
            <person name="Pangilinan J."/>
            <person name="Riley R."/>
            <person name="Labutti K."/>
            <person name="Andreopoulos B."/>
            <person name="Lipzen A."/>
            <person name="Chen C."/>
            <person name="Yanf M."/>
            <person name="Daum C."/>
            <person name="Ng V."/>
            <person name="Clum A."/>
            <person name="Ohm R."/>
            <person name="Martin F."/>
            <person name="Silar P."/>
            <person name="Natvig D."/>
            <person name="Lalanne C."/>
            <person name="Gautier V."/>
            <person name="Ament-Velasquez S.L."/>
            <person name="Kruys A."/>
            <person name="Hutchinson M.I."/>
            <person name="Powell A.J."/>
            <person name="Barry K."/>
            <person name="Miller A.N."/>
            <person name="Grigoriev I.V."/>
            <person name="Debuchy R."/>
            <person name="Gladieux P."/>
            <person name="Thoren M.H."/>
            <person name="Johannesson H."/>
        </authorList>
    </citation>
    <scope>NUCLEOTIDE SEQUENCE</scope>
    <source>
        <strain evidence="4">PSN243</strain>
    </source>
</reference>
<dbReference type="PANTHER" id="PTHR47657:SF7">
    <property type="entry name" value="STEROL REGULATORY ELEMENT-BINDING PROTEIN ECM22"/>
    <property type="match status" value="1"/>
</dbReference>
<dbReference type="Proteomes" id="UP001321760">
    <property type="component" value="Unassembled WGS sequence"/>
</dbReference>
<feature type="compositionally biased region" description="Pro residues" evidence="2">
    <location>
        <begin position="102"/>
        <end position="120"/>
    </location>
</feature>
<reference evidence="4" key="1">
    <citation type="journal article" date="2023" name="Mol. Phylogenet. Evol.">
        <title>Genome-scale phylogeny and comparative genomics of the fungal order Sordariales.</title>
        <authorList>
            <person name="Hensen N."/>
            <person name="Bonometti L."/>
            <person name="Westerberg I."/>
            <person name="Brannstrom I.O."/>
            <person name="Guillou S."/>
            <person name="Cros-Aarteil S."/>
            <person name="Calhoun S."/>
            <person name="Haridas S."/>
            <person name="Kuo A."/>
            <person name="Mondo S."/>
            <person name="Pangilinan J."/>
            <person name="Riley R."/>
            <person name="LaButti K."/>
            <person name="Andreopoulos B."/>
            <person name="Lipzen A."/>
            <person name="Chen C."/>
            <person name="Yan M."/>
            <person name="Daum C."/>
            <person name="Ng V."/>
            <person name="Clum A."/>
            <person name="Steindorff A."/>
            <person name="Ohm R.A."/>
            <person name="Martin F."/>
            <person name="Silar P."/>
            <person name="Natvig D.O."/>
            <person name="Lalanne C."/>
            <person name="Gautier V."/>
            <person name="Ament-Velasquez S.L."/>
            <person name="Kruys A."/>
            <person name="Hutchinson M.I."/>
            <person name="Powell A.J."/>
            <person name="Barry K."/>
            <person name="Miller A.N."/>
            <person name="Grigoriev I.V."/>
            <person name="Debuchy R."/>
            <person name="Gladieux P."/>
            <person name="Hiltunen Thoren M."/>
            <person name="Johannesson H."/>
        </authorList>
    </citation>
    <scope>NUCLEOTIDE SEQUENCE</scope>
    <source>
        <strain evidence="4">PSN243</strain>
    </source>
</reference>
<evidence type="ECO:0000259" key="3">
    <source>
        <dbReference type="PROSITE" id="PS50048"/>
    </source>
</evidence>
<dbReference type="InterPro" id="IPR021858">
    <property type="entry name" value="Fun_TF"/>
</dbReference>
<dbReference type="Pfam" id="PF00172">
    <property type="entry name" value="Zn_clus"/>
    <property type="match status" value="1"/>
</dbReference>
<dbReference type="EMBL" id="MU866046">
    <property type="protein sequence ID" value="KAK4441918.1"/>
    <property type="molecule type" value="Genomic_DNA"/>
</dbReference>
<comment type="caution">
    <text evidence="4">The sequence shown here is derived from an EMBL/GenBank/DDBJ whole genome shotgun (WGS) entry which is preliminary data.</text>
</comment>
<keyword evidence="1" id="KW-0539">Nucleus</keyword>
<protein>
    <submittedName>
        <fullName evidence="4">Transcription factor</fullName>
    </submittedName>
</protein>
<feature type="domain" description="Zn(2)-C6 fungal-type" evidence="3">
    <location>
        <begin position="42"/>
        <end position="72"/>
    </location>
</feature>
<dbReference type="PANTHER" id="PTHR47657">
    <property type="entry name" value="STEROL REGULATORY ELEMENT-BINDING PROTEIN ECM22"/>
    <property type="match status" value="1"/>
</dbReference>
<keyword evidence="5" id="KW-1185">Reference proteome</keyword>
<feature type="region of interest" description="Disordered" evidence="2">
    <location>
        <begin position="75"/>
        <end position="127"/>
    </location>
</feature>
<dbReference type="PROSITE" id="PS50048">
    <property type="entry name" value="ZN2_CY6_FUNGAL_2"/>
    <property type="match status" value="1"/>
</dbReference>
<dbReference type="SUPFAM" id="SSF57701">
    <property type="entry name" value="Zn2/Cys6 DNA-binding domain"/>
    <property type="match status" value="1"/>
</dbReference>
<accession>A0AAV9FWE2</accession>
<dbReference type="PRINTS" id="PR00755">
    <property type="entry name" value="AFLATOXINBRP"/>
</dbReference>
<feature type="region of interest" description="Disordered" evidence="2">
    <location>
        <begin position="1"/>
        <end position="41"/>
    </location>
</feature>
<dbReference type="CDD" id="cd00067">
    <property type="entry name" value="GAL4"/>
    <property type="match status" value="1"/>
</dbReference>
<evidence type="ECO:0000313" key="5">
    <source>
        <dbReference type="Proteomes" id="UP001321760"/>
    </source>
</evidence>
<name>A0AAV9FWE2_9PEZI</name>
<evidence type="ECO:0000313" key="4">
    <source>
        <dbReference type="EMBL" id="KAK4441918.1"/>
    </source>
</evidence>